<dbReference type="Pfam" id="PF01632">
    <property type="entry name" value="Ribosomal_L35p"/>
    <property type="match status" value="1"/>
</dbReference>
<evidence type="ECO:0000256" key="5">
    <source>
        <dbReference type="RuleBase" id="RU000568"/>
    </source>
</evidence>
<dbReference type="SUPFAM" id="SSF143034">
    <property type="entry name" value="L35p-like"/>
    <property type="match status" value="1"/>
</dbReference>
<dbReference type="GO" id="GO:1990904">
    <property type="term" value="C:ribonucleoprotein complex"/>
    <property type="evidence" value="ECO:0007669"/>
    <property type="project" value="UniProtKB-KW"/>
</dbReference>
<evidence type="ECO:0000313" key="6">
    <source>
        <dbReference type="EMBL" id="KKP45200.1"/>
    </source>
</evidence>
<dbReference type="Proteomes" id="UP000034778">
    <property type="component" value="Unassembled WGS sequence"/>
</dbReference>
<dbReference type="InterPro" id="IPR021137">
    <property type="entry name" value="Ribosomal_bL35-like"/>
</dbReference>
<evidence type="ECO:0000256" key="3">
    <source>
        <dbReference type="ARBA" id="ARBA00023274"/>
    </source>
</evidence>
<evidence type="ECO:0000256" key="2">
    <source>
        <dbReference type="ARBA" id="ARBA00022980"/>
    </source>
</evidence>
<dbReference type="GO" id="GO:0005840">
    <property type="term" value="C:ribosome"/>
    <property type="evidence" value="ECO:0007669"/>
    <property type="project" value="UniProtKB-KW"/>
</dbReference>
<evidence type="ECO:0000256" key="1">
    <source>
        <dbReference type="ARBA" id="ARBA00006598"/>
    </source>
</evidence>
<dbReference type="AlphaFoldDB" id="A0A0G0C243"/>
<dbReference type="GO" id="GO:0006412">
    <property type="term" value="P:translation"/>
    <property type="evidence" value="ECO:0007669"/>
    <property type="project" value="UniProtKB-UniRule"/>
</dbReference>
<keyword evidence="3 4" id="KW-0687">Ribonucleoprotein</keyword>
<dbReference type="HAMAP" id="MF_00514">
    <property type="entry name" value="Ribosomal_bL35"/>
    <property type="match status" value="1"/>
</dbReference>
<comment type="similarity">
    <text evidence="1 4 5">Belongs to the bacterial ribosomal protein bL35 family.</text>
</comment>
<dbReference type="Gene3D" id="4.10.410.60">
    <property type="match status" value="1"/>
</dbReference>
<evidence type="ECO:0000256" key="4">
    <source>
        <dbReference type="HAMAP-Rule" id="MF_00514"/>
    </source>
</evidence>
<reference evidence="6 7" key="1">
    <citation type="journal article" date="2015" name="Nature">
        <title>rRNA introns, odd ribosomes, and small enigmatic genomes across a large radiation of phyla.</title>
        <authorList>
            <person name="Brown C.T."/>
            <person name="Hug L.A."/>
            <person name="Thomas B.C."/>
            <person name="Sharon I."/>
            <person name="Castelle C.J."/>
            <person name="Singh A."/>
            <person name="Wilkins M.J."/>
            <person name="Williams K.H."/>
            <person name="Banfield J.F."/>
        </authorList>
    </citation>
    <scope>NUCLEOTIDE SEQUENCE [LARGE SCALE GENOMIC DNA]</scope>
</reference>
<dbReference type="STRING" id="1618566.UR35_C0002G0033"/>
<organism evidence="6 7">
    <name type="scientific">Candidatus Woesebacteria bacterium GW2011_GWB1_33_22</name>
    <dbReference type="NCBI Taxonomy" id="1618566"/>
    <lineage>
        <taxon>Bacteria</taxon>
        <taxon>Candidatus Woeseibacteriota</taxon>
    </lineage>
</organism>
<gene>
    <name evidence="4" type="primary">rpmI</name>
    <name evidence="6" type="ORF">UR35_C0002G0033</name>
</gene>
<sequence>MANKKLKIRQLVTNRIRVTKNGKLLRRQAFKRHLNAGKSKKRLRKLSKTVLVKEVFAKKLRKYLGVKLNK</sequence>
<keyword evidence="2 4" id="KW-0689">Ribosomal protein</keyword>
<protein>
    <recommendedName>
        <fullName evidence="4">Large ribosomal subunit protein bL35</fullName>
    </recommendedName>
</protein>
<name>A0A0G0C243_9BACT</name>
<dbReference type="InterPro" id="IPR037229">
    <property type="entry name" value="Ribosomal_bL35_sf"/>
</dbReference>
<dbReference type="InterPro" id="IPR001706">
    <property type="entry name" value="Ribosomal_bL35"/>
</dbReference>
<dbReference type="PRINTS" id="PR00064">
    <property type="entry name" value="RIBOSOMALL35"/>
</dbReference>
<dbReference type="GO" id="GO:0003735">
    <property type="term" value="F:structural constituent of ribosome"/>
    <property type="evidence" value="ECO:0007669"/>
    <property type="project" value="InterPro"/>
</dbReference>
<dbReference type="EMBL" id="LBOW01000002">
    <property type="protein sequence ID" value="KKP45200.1"/>
    <property type="molecule type" value="Genomic_DNA"/>
</dbReference>
<proteinExistence type="inferred from homology"/>
<evidence type="ECO:0000313" key="7">
    <source>
        <dbReference type="Proteomes" id="UP000034778"/>
    </source>
</evidence>
<comment type="caution">
    <text evidence="6">The sequence shown here is derived from an EMBL/GenBank/DDBJ whole genome shotgun (WGS) entry which is preliminary data.</text>
</comment>
<accession>A0A0G0C243</accession>